<dbReference type="EMBL" id="VSSQ01004335">
    <property type="protein sequence ID" value="MPM24758.1"/>
    <property type="molecule type" value="Genomic_DNA"/>
</dbReference>
<proteinExistence type="predicted"/>
<dbReference type="InterPro" id="IPR013022">
    <property type="entry name" value="Xyl_isomerase-like_TIM-brl"/>
</dbReference>
<sequence>MEIGLSTASYFNKLQIEDAVLDIARHQVPLCEVFLNTYSEYEPEFVALLDERLRAGNVSVFSVHPMSMQFEPQLFSMHPRQRADASRVFEQVLADGQTLGASHYVMHGPARLFGGVKNIHLTRIAPIFTDLIQLAKSYGIQLTLENVSWCVFNEPEYGLRLLDAIGTEDVRFTLDVKQAVRSGFDPIDFIQAVGERIVNVHLCDATTMENGAVRYDMPGFGKYDFGKMFHTLSEYGYKGPAFIEVYSDMYEEIPTLYESRARMQRIVKDSPLR</sequence>
<dbReference type="AlphaFoldDB" id="A0A644YA14"/>
<gene>
    <name evidence="2" type="ORF">SDC9_71243</name>
</gene>
<accession>A0A644YA14</accession>
<protein>
    <recommendedName>
        <fullName evidence="1">Xylose isomerase-like TIM barrel domain-containing protein</fullName>
    </recommendedName>
</protein>
<feature type="domain" description="Xylose isomerase-like TIM barrel" evidence="1">
    <location>
        <begin position="34"/>
        <end position="254"/>
    </location>
</feature>
<reference evidence="2" key="1">
    <citation type="submission" date="2019-08" db="EMBL/GenBank/DDBJ databases">
        <authorList>
            <person name="Kucharzyk K."/>
            <person name="Murdoch R.W."/>
            <person name="Higgins S."/>
            <person name="Loffler F."/>
        </authorList>
    </citation>
    <scope>NUCLEOTIDE SEQUENCE</scope>
</reference>
<dbReference type="PANTHER" id="PTHR12110">
    <property type="entry name" value="HYDROXYPYRUVATE ISOMERASE"/>
    <property type="match status" value="1"/>
</dbReference>
<name>A0A644YA14_9ZZZZ</name>
<dbReference type="InterPro" id="IPR050312">
    <property type="entry name" value="IolE/XylAMocC-like"/>
</dbReference>
<dbReference type="Gene3D" id="3.20.20.150">
    <property type="entry name" value="Divalent-metal-dependent TIM barrel enzymes"/>
    <property type="match status" value="1"/>
</dbReference>
<evidence type="ECO:0000259" key="1">
    <source>
        <dbReference type="Pfam" id="PF01261"/>
    </source>
</evidence>
<comment type="caution">
    <text evidence="2">The sequence shown here is derived from an EMBL/GenBank/DDBJ whole genome shotgun (WGS) entry which is preliminary data.</text>
</comment>
<dbReference type="SUPFAM" id="SSF51658">
    <property type="entry name" value="Xylose isomerase-like"/>
    <property type="match status" value="1"/>
</dbReference>
<evidence type="ECO:0000313" key="2">
    <source>
        <dbReference type="EMBL" id="MPM24758.1"/>
    </source>
</evidence>
<dbReference type="InterPro" id="IPR036237">
    <property type="entry name" value="Xyl_isomerase-like_sf"/>
</dbReference>
<dbReference type="Pfam" id="PF01261">
    <property type="entry name" value="AP_endonuc_2"/>
    <property type="match status" value="1"/>
</dbReference>
<organism evidence="2">
    <name type="scientific">bioreactor metagenome</name>
    <dbReference type="NCBI Taxonomy" id="1076179"/>
    <lineage>
        <taxon>unclassified sequences</taxon>
        <taxon>metagenomes</taxon>
        <taxon>ecological metagenomes</taxon>
    </lineage>
</organism>